<dbReference type="AlphaFoldDB" id="A0A916ZGH4"/>
<evidence type="ECO:0000313" key="3">
    <source>
        <dbReference type="Proteomes" id="UP000612456"/>
    </source>
</evidence>
<feature type="signal peptide" evidence="1">
    <location>
        <begin position="1"/>
        <end position="23"/>
    </location>
</feature>
<keyword evidence="3" id="KW-1185">Reference proteome</keyword>
<dbReference type="Gene3D" id="3.40.190.10">
    <property type="entry name" value="Periplasmic binding protein-like II"/>
    <property type="match status" value="2"/>
</dbReference>
<sequence length="444" mass="49778">MRLKKWVITALTLLLLVSAAACSQNEENASSADTANEKKLNLVFWNSSFPTVDENDKSKRKEDFYIFQAIKRFEAAHPGITIELQDVPGGDNLFTKFQTASIAKNGPDVTDIWSGSYLMRFKAFLEPMNDYFTEEEKSRIVGWEAVTEGFKEQGTIYGVPSATGGTTVLYYNKSIFAKAGVDPEANNPKNFAQFVSMLETVKEKTGITPLGLNMADNFWFIPSYWIAQTITPAGIQDLIDGKMNFADPALVKIIEGWNELYAKNLTMSDQSGQNVQQFYKGQVAMVPGGNWDIPNARKILKDDLGMIKVPDFSEDVKVHNGGVGGAGAAYIVPNYSNHKQEAIDFVKFLNSKEEQENRFKAGETSLTIVKDVDITQYTDEPLILQMQQWSNEPTTMFWPDNIYPPELGSEMNTLQTLVFAGKMSAAEYMERLDAKRDDLLKEQQ</sequence>
<accession>A0A916ZGH4</accession>
<feature type="chain" id="PRO_5038954246" evidence="1">
    <location>
        <begin position="24"/>
        <end position="444"/>
    </location>
</feature>
<evidence type="ECO:0000256" key="1">
    <source>
        <dbReference type="SAM" id="SignalP"/>
    </source>
</evidence>
<dbReference type="Pfam" id="PF13416">
    <property type="entry name" value="SBP_bac_8"/>
    <property type="match status" value="1"/>
</dbReference>
<dbReference type="PANTHER" id="PTHR43649:SF12">
    <property type="entry name" value="DIACETYLCHITOBIOSE BINDING PROTEIN DASA"/>
    <property type="match status" value="1"/>
</dbReference>
<name>A0A916ZGH4_9BACL</name>
<gene>
    <name evidence="2" type="ORF">GCM10010911_64420</name>
</gene>
<dbReference type="SUPFAM" id="SSF53850">
    <property type="entry name" value="Periplasmic binding protein-like II"/>
    <property type="match status" value="1"/>
</dbReference>
<reference evidence="2" key="1">
    <citation type="journal article" date="2014" name="Int. J. Syst. Evol. Microbiol.">
        <title>Complete genome sequence of Corynebacterium casei LMG S-19264T (=DSM 44701T), isolated from a smear-ripened cheese.</title>
        <authorList>
            <consortium name="US DOE Joint Genome Institute (JGI-PGF)"/>
            <person name="Walter F."/>
            <person name="Albersmeier A."/>
            <person name="Kalinowski J."/>
            <person name="Ruckert C."/>
        </authorList>
    </citation>
    <scope>NUCLEOTIDE SEQUENCE</scope>
    <source>
        <strain evidence="2">CGMCC 1.15178</strain>
    </source>
</reference>
<organism evidence="2 3">
    <name type="scientific">Paenibacillus nasutitermitis</name>
    <dbReference type="NCBI Taxonomy" id="1652958"/>
    <lineage>
        <taxon>Bacteria</taxon>
        <taxon>Bacillati</taxon>
        <taxon>Bacillota</taxon>
        <taxon>Bacilli</taxon>
        <taxon>Bacillales</taxon>
        <taxon>Paenibacillaceae</taxon>
        <taxon>Paenibacillus</taxon>
    </lineage>
</organism>
<dbReference type="InterPro" id="IPR050490">
    <property type="entry name" value="Bact_solute-bd_prot1"/>
</dbReference>
<keyword evidence="1" id="KW-0732">Signal</keyword>
<protein>
    <submittedName>
        <fullName evidence="2">Uncharacterized protein</fullName>
    </submittedName>
</protein>
<dbReference type="RefSeq" id="WP_188999065.1">
    <property type="nucleotide sequence ID" value="NZ_BMHP01000008.1"/>
</dbReference>
<dbReference type="PROSITE" id="PS51257">
    <property type="entry name" value="PROKAR_LIPOPROTEIN"/>
    <property type="match status" value="1"/>
</dbReference>
<dbReference type="EMBL" id="BMHP01000008">
    <property type="protein sequence ID" value="GGD96763.1"/>
    <property type="molecule type" value="Genomic_DNA"/>
</dbReference>
<dbReference type="InterPro" id="IPR006059">
    <property type="entry name" value="SBP"/>
</dbReference>
<reference evidence="2" key="2">
    <citation type="submission" date="2020-09" db="EMBL/GenBank/DDBJ databases">
        <authorList>
            <person name="Sun Q."/>
            <person name="Zhou Y."/>
        </authorList>
    </citation>
    <scope>NUCLEOTIDE SEQUENCE</scope>
    <source>
        <strain evidence="2">CGMCC 1.15178</strain>
    </source>
</reference>
<proteinExistence type="predicted"/>
<dbReference type="PANTHER" id="PTHR43649">
    <property type="entry name" value="ARABINOSE-BINDING PROTEIN-RELATED"/>
    <property type="match status" value="1"/>
</dbReference>
<dbReference type="Proteomes" id="UP000612456">
    <property type="component" value="Unassembled WGS sequence"/>
</dbReference>
<comment type="caution">
    <text evidence="2">The sequence shown here is derived from an EMBL/GenBank/DDBJ whole genome shotgun (WGS) entry which is preliminary data.</text>
</comment>
<evidence type="ECO:0000313" key="2">
    <source>
        <dbReference type="EMBL" id="GGD96763.1"/>
    </source>
</evidence>